<keyword evidence="2" id="KW-1185">Reference proteome</keyword>
<accession>A0A814PRT7</accession>
<dbReference type="EMBL" id="CAJNOC010008086">
    <property type="protein sequence ID" value="CAF1109751.1"/>
    <property type="molecule type" value="Genomic_DNA"/>
</dbReference>
<name>A0A814PRT7_9BILA</name>
<proteinExistence type="predicted"/>
<evidence type="ECO:0000313" key="2">
    <source>
        <dbReference type="Proteomes" id="UP000663879"/>
    </source>
</evidence>
<sequence>MARRQSDSTDRSQEICYLQESVNGIKMEPVFDGKLGEFINNLGARHAICKEFMICPLLTSVAHLMKKSSVCSLVTLTEPSIFYSVLVANPSSGKSTALSIFKKSIYEIESYLKIPRVKSNLINGIIIN</sequence>
<dbReference type="AlphaFoldDB" id="A0A814PRT7"/>
<organism evidence="1 2">
    <name type="scientific">Brachionus calyciflorus</name>
    <dbReference type="NCBI Taxonomy" id="104777"/>
    <lineage>
        <taxon>Eukaryota</taxon>
        <taxon>Metazoa</taxon>
        <taxon>Spiralia</taxon>
        <taxon>Gnathifera</taxon>
        <taxon>Rotifera</taxon>
        <taxon>Eurotatoria</taxon>
        <taxon>Monogononta</taxon>
        <taxon>Pseudotrocha</taxon>
        <taxon>Ploima</taxon>
        <taxon>Brachionidae</taxon>
        <taxon>Brachionus</taxon>
    </lineage>
</organism>
<protein>
    <submittedName>
        <fullName evidence="1">Uncharacterized protein</fullName>
    </submittedName>
</protein>
<dbReference type="Proteomes" id="UP000663879">
    <property type="component" value="Unassembled WGS sequence"/>
</dbReference>
<comment type="caution">
    <text evidence="1">The sequence shown here is derived from an EMBL/GenBank/DDBJ whole genome shotgun (WGS) entry which is preliminary data.</text>
</comment>
<evidence type="ECO:0000313" key="1">
    <source>
        <dbReference type="EMBL" id="CAF1109751.1"/>
    </source>
</evidence>
<reference evidence="1" key="1">
    <citation type="submission" date="2021-02" db="EMBL/GenBank/DDBJ databases">
        <authorList>
            <person name="Nowell W R."/>
        </authorList>
    </citation>
    <scope>NUCLEOTIDE SEQUENCE</scope>
    <source>
        <strain evidence="1">Ploen Becks lab</strain>
    </source>
</reference>
<gene>
    <name evidence="1" type="ORF">OXX778_LOCUS21567</name>
</gene>